<dbReference type="InterPro" id="IPR010394">
    <property type="entry name" value="5-nucleotidase"/>
</dbReference>
<accession>A0ABR8RRP6</accession>
<dbReference type="EMBL" id="JACSQQ010000011">
    <property type="protein sequence ID" value="MBD7950443.1"/>
    <property type="molecule type" value="Genomic_DNA"/>
</dbReference>
<reference evidence="2 3" key="1">
    <citation type="submission" date="2020-08" db="EMBL/GenBank/DDBJ databases">
        <title>A Genomic Blueprint of the Chicken Gut Microbiome.</title>
        <authorList>
            <person name="Gilroy R."/>
            <person name="Ravi A."/>
            <person name="Getino M."/>
            <person name="Pursley I."/>
            <person name="Horton D.L."/>
            <person name="Alikhan N.-F."/>
            <person name="Baker D."/>
            <person name="Gharbi K."/>
            <person name="Hall N."/>
            <person name="Watson M."/>
            <person name="Adriaenssens E.M."/>
            <person name="Foster-Nyarko E."/>
            <person name="Jarju S."/>
            <person name="Secka A."/>
            <person name="Antonio M."/>
            <person name="Oren A."/>
            <person name="Chaudhuri R."/>
            <person name="La Ragione R.M."/>
            <person name="Hildebrand F."/>
            <person name="Pallen M.J."/>
        </authorList>
    </citation>
    <scope>NUCLEOTIDE SEQUENCE [LARGE SCALE GENOMIC DNA]</scope>
    <source>
        <strain evidence="2 3">Sa4CUA1</strain>
    </source>
</reference>
<evidence type="ECO:0000313" key="2">
    <source>
        <dbReference type="EMBL" id="MBD7950443.1"/>
    </source>
</evidence>
<dbReference type="PANTHER" id="PTHR31367">
    <property type="entry name" value="CYTOSOLIC 5'-NUCLEOTIDASE 1 FAMILY MEMBER"/>
    <property type="match status" value="1"/>
</dbReference>
<evidence type="ECO:0000256" key="1">
    <source>
        <dbReference type="SAM" id="MobiDB-lite"/>
    </source>
</evidence>
<evidence type="ECO:0000313" key="3">
    <source>
        <dbReference type="Proteomes" id="UP000641803"/>
    </source>
</evidence>
<dbReference type="Proteomes" id="UP000641803">
    <property type="component" value="Unassembled WGS sequence"/>
</dbReference>
<feature type="region of interest" description="Disordered" evidence="1">
    <location>
        <begin position="340"/>
        <end position="379"/>
    </location>
</feature>
<comment type="caution">
    <text evidence="2">The sequence shown here is derived from an EMBL/GenBank/DDBJ whole genome shotgun (WGS) entry which is preliminary data.</text>
</comment>
<dbReference type="PANTHER" id="PTHR31367:SF5">
    <property type="entry name" value="CYTOSOLIC 5'-NUCLEOTIDASE 1A"/>
    <property type="match status" value="1"/>
</dbReference>
<keyword evidence="3" id="KW-1185">Reference proteome</keyword>
<gene>
    <name evidence="2" type="ORF">H9652_08480</name>
</gene>
<proteinExistence type="predicted"/>
<name>A0ABR8RRP6_9CELL</name>
<dbReference type="Pfam" id="PF06189">
    <property type="entry name" value="5-nucleotidase"/>
    <property type="match status" value="2"/>
</dbReference>
<protein>
    <submittedName>
        <fullName evidence="2">5'-nucleotidase</fullName>
    </submittedName>
</protein>
<dbReference type="RefSeq" id="WP_191795868.1">
    <property type="nucleotide sequence ID" value="NZ_JACSQQ010000011.1"/>
</dbReference>
<sequence length="379" mass="40638">MPPYDLDHRLVVGVSSSALFDLSDSQRVFDEQGIDAYRAYQDEHLDRTLRPGVAFEFVQRLLSLNDLSPSAQDPLVEVFVLSKNDPTTGLRVMSSVAAHGLPISRSIFTQGLAPYAYIPALNISLFLSGDARDVRTATLLGHPAGQVLGSAAVGHLAAAGPTAERAPGVPLAPGGEQPAPEDAADAELRVAFDFDGVLADDSAERIFQSDGLEQFHRYESARKVTEHHAGPILPFLRALSTIQRREEERAVEDPTYRPRVRVSIVTARSAPSHERAVNTLRSWGVTVNDAFFMGGADKGRVLRVLRPHIFFDDQRGHLDPVAREVASVLVPYGVTNEATVVPDGPAGPAGLAEPDEPAERAAAAAPDPTTDASVPARVG</sequence>
<feature type="compositionally biased region" description="Low complexity" evidence="1">
    <location>
        <begin position="360"/>
        <end position="372"/>
    </location>
</feature>
<organism evidence="2 3">
    <name type="scientific">Oerskovia rustica</name>
    <dbReference type="NCBI Taxonomy" id="2762237"/>
    <lineage>
        <taxon>Bacteria</taxon>
        <taxon>Bacillati</taxon>
        <taxon>Actinomycetota</taxon>
        <taxon>Actinomycetes</taxon>
        <taxon>Micrococcales</taxon>
        <taxon>Cellulomonadaceae</taxon>
        <taxon>Oerskovia</taxon>
    </lineage>
</organism>